<dbReference type="RefSeq" id="WP_160943021.1">
    <property type="nucleotide sequence ID" value="NZ_CP063310.1"/>
</dbReference>
<evidence type="ECO:0000313" key="2">
    <source>
        <dbReference type="Proteomes" id="UP000478463"/>
    </source>
</evidence>
<name>A0A6L7IUI9_9ACTN</name>
<accession>A0A6L7IUI9</accession>
<organism evidence="1 2">
    <name type="scientific">Eggerthella guodeyinii</name>
    <dbReference type="NCBI Taxonomy" id="2690837"/>
    <lineage>
        <taxon>Bacteria</taxon>
        <taxon>Bacillati</taxon>
        <taxon>Actinomycetota</taxon>
        <taxon>Coriobacteriia</taxon>
        <taxon>Eggerthellales</taxon>
        <taxon>Eggerthellaceae</taxon>
        <taxon>Eggerthella</taxon>
    </lineage>
</organism>
<dbReference type="KEGG" id="egd:GS424_005805"/>
<dbReference type="EMBL" id="CP063310">
    <property type="protein sequence ID" value="QOS69360.1"/>
    <property type="molecule type" value="Genomic_DNA"/>
</dbReference>
<sequence>MDFQVVFYRKADGSEPVREFMDALRPKLRSKMVGDLTKLEQRNIELREPYAKHVGKGLFELRIGHPNDIVRVFYFFYEGRRIIVTNGFIKKTNKTPRLELGRARRYKRDWEERRPL</sequence>
<gene>
    <name evidence="1" type="ORF">GS424_005805</name>
</gene>
<protein>
    <submittedName>
        <fullName evidence="1">Type II toxin-antitoxin system RelE/ParE family toxin</fullName>
    </submittedName>
</protein>
<dbReference type="Proteomes" id="UP000478463">
    <property type="component" value="Chromosome"/>
</dbReference>
<dbReference type="InterPro" id="IPR009241">
    <property type="entry name" value="HigB-like"/>
</dbReference>
<dbReference type="AlphaFoldDB" id="A0A6L7IUI9"/>
<dbReference type="Pfam" id="PF05973">
    <property type="entry name" value="Gp49"/>
    <property type="match status" value="1"/>
</dbReference>
<evidence type="ECO:0000313" key="1">
    <source>
        <dbReference type="EMBL" id="QOS69360.1"/>
    </source>
</evidence>
<reference evidence="1 2" key="1">
    <citation type="submission" date="2020-10" db="EMBL/GenBank/DDBJ databases">
        <title>Eggerthella sp. nov., isolated from human feces.</title>
        <authorList>
            <person name="Yajun G."/>
        </authorList>
    </citation>
    <scope>NUCLEOTIDE SEQUENCE [LARGE SCALE GENOMIC DNA]</scope>
    <source>
        <strain evidence="1 2">HF-1101</strain>
    </source>
</reference>
<proteinExistence type="predicted"/>